<dbReference type="PROSITE" id="PS00237">
    <property type="entry name" value="G_PROTEIN_RECEP_F1_1"/>
    <property type="match status" value="1"/>
</dbReference>
<dbReference type="RefSeq" id="XP_026203663.1">
    <property type="nucleotide sequence ID" value="XM_026347878.1"/>
</dbReference>
<dbReference type="Ensembl" id="ENSATET00000021631.2">
    <property type="protein sequence ID" value="ENSATEP00000021272.2"/>
    <property type="gene ID" value="ENSATEG00000014765.2"/>
</dbReference>
<dbReference type="GeneID" id="113153954"/>
<keyword evidence="4" id="KW-0597">Phosphoprotein</keyword>
<dbReference type="InterPro" id="IPR050125">
    <property type="entry name" value="GPCR_opsins"/>
</dbReference>
<keyword evidence="11 17" id="KW-0472">Membrane</keyword>
<feature type="domain" description="G-protein coupled receptors family 1 profile" evidence="19">
    <location>
        <begin position="60"/>
        <end position="312"/>
    </location>
</feature>
<feature type="transmembrane region" description="Helical" evidence="17">
    <location>
        <begin position="209"/>
        <end position="229"/>
    </location>
</feature>
<evidence type="ECO:0000256" key="18">
    <source>
        <dbReference type="SAM" id="MobiDB-lite"/>
    </source>
</evidence>
<evidence type="ECO:0000256" key="7">
    <source>
        <dbReference type="ARBA" id="ARBA00022925"/>
    </source>
</evidence>
<feature type="transmembrane region" description="Helical" evidence="17">
    <location>
        <begin position="81"/>
        <end position="101"/>
    </location>
</feature>
<dbReference type="GeneTree" id="ENSGT01030000234549"/>
<accession>A0A0B4WV36</accession>
<dbReference type="PROSITE" id="PS00238">
    <property type="entry name" value="OPSIN"/>
    <property type="match status" value="1"/>
</dbReference>
<evidence type="ECO:0000256" key="12">
    <source>
        <dbReference type="ARBA" id="ARBA00023157"/>
    </source>
</evidence>
<organism evidence="20">
    <name type="scientific">Anabas testudineus</name>
    <name type="common">Climbing perch</name>
    <name type="synonym">Anthias testudineus</name>
    <dbReference type="NCBI Taxonomy" id="64144"/>
    <lineage>
        <taxon>Eukaryota</taxon>
        <taxon>Metazoa</taxon>
        <taxon>Chordata</taxon>
        <taxon>Craniata</taxon>
        <taxon>Vertebrata</taxon>
        <taxon>Euteleostomi</taxon>
        <taxon>Actinopterygii</taxon>
        <taxon>Neopterygii</taxon>
        <taxon>Teleostei</taxon>
        <taxon>Neoteleostei</taxon>
        <taxon>Acanthomorphata</taxon>
        <taxon>Anabantaria</taxon>
        <taxon>Anabantiformes</taxon>
        <taxon>Anabantoidei</taxon>
        <taxon>Anabantidae</taxon>
        <taxon>Anabas</taxon>
    </lineage>
</organism>
<keyword evidence="22" id="KW-1185">Reference proteome</keyword>
<evidence type="ECO:0000256" key="4">
    <source>
        <dbReference type="ARBA" id="ARBA00022553"/>
    </source>
</evidence>
<evidence type="ECO:0000256" key="8">
    <source>
        <dbReference type="ARBA" id="ARBA00022989"/>
    </source>
</evidence>
<reference evidence="21" key="2">
    <citation type="submission" date="2021-04" db="EMBL/GenBank/DDBJ databases">
        <authorList>
            <consortium name="Wellcome Sanger Institute Data Sharing"/>
        </authorList>
    </citation>
    <scope>NUCLEOTIDE SEQUENCE [LARGE SCALE GENOMIC DNA]</scope>
</reference>
<keyword evidence="16" id="KW-0844">Vision</keyword>
<evidence type="ECO:0000256" key="13">
    <source>
        <dbReference type="ARBA" id="ARBA00023170"/>
    </source>
</evidence>
<feature type="transmembrane region" description="Helical" evidence="17">
    <location>
        <begin position="159"/>
        <end position="179"/>
    </location>
</feature>
<keyword evidence="3 17" id="KW-0600">Photoreceptor protein</keyword>
<evidence type="ECO:0000313" key="20">
    <source>
        <dbReference type="EMBL" id="AJD38805.1"/>
    </source>
</evidence>
<sequence length="351" mass="38933">MRANRDMELPEHFWIPVTLDTHNITSLSPFLVPQDHLGGSGTFYAMAGFMFFIFVVGTGINALTVACTIKYKKLRSHLNYILVNLAIANLLVSCVGSFTAFCSFASKYFIFGPLACKIEGFLATLGGMVSLWSLAVIAFERWLVICKPLGNFIFKPDHALACCVFTWVFALIASVPPLVGWSRYIPEGLQCSCGPDWYTTNNKYNNETYVMFLFGFCFAVPLTTIIFCYSQLLITLKMAAKAQAESASTQKAEREVTKMVVVMVLGFLVCWVPYASFALWVVNNRGQPFDLRLATIPSCFSKASTVYNPVIYILLNKQFRSCILKMFGMGGGEEESSTTQSVTEVTKVGPA</sequence>
<evidence type="ECO:0000256" key="2">
    <source>
        <dbReference type="ARBA" id="ARBA00004141"/>
    </source>
</evidence>
<keyword evidence="8 17" id="KW-1133">Transmembrane helix</keyword>
<evidence type="ECO:0000256" key="16">
    <source>
        <dbReference type="ARBA" id="ARBA00023305"/>
    </source>
</evidence>
<accession>A0A3Q1IHU2</accession>
<dbReference type="InterPro" id="IPR001521">
    <property type="entry name" value="Opsin_blue"/>
</dbReference>
<evidence type="ECO:0000256" key="14">
    <source>
        <dbReference type="ARBA" id="ARBA00023180"/>
    </source>
</evidence>
<dbReference type="GO" id="GO:0009881">
    <property type="term" value="F:photoreceptor activity"/>
    <property type="evidence" value="ECO:0007669"/>
    <property type="project" value="UniProtKB-KW"/>
</dbReference>
<dbReference type="AlphaFoldDB" id="A0A0B4WV36"/>
<keyword evidence="7 17" id="KW-0681">Retinal protein</keyword>
<dbReference type="GO" id="GO:0016020">
    <property type="term" value="C:membrane"/>
    <property type="evidence" value="ECO:0007669"/>
    <property type="project" value="UniProtKB-SubCell"/>
</dbReference>
<evidence type="ECO:0000256" key="6">
    <source>
        <dbReference type="ARBA" id="ARBA00022692"/>
    </source>
</evidence>
<dbReference type="GO" id="GO:0007601">
    <property type="term" value="P:visual perception"/>
    <property type="evidence" value="ECO:0007669"/>
    <property type="project" value="UniProtKB-KW"/>
</dbReference>
<keyword evidence="10 17" id="KW-0297">G-protein coupled receptor</keyword>
<name>A0A0B4WV36_ANATE</name>
<evidence type="ECO:0000256" key="5">
    <source>
        <dbReference type="ARBA" id="ARBA00022606"/>
    </source>
</evidence>
<feature type="region of interest" description="Disordered" evidence="18">
    <location>
        <begin position="332"/>
        <end position="351"/>
    </location>
</feature>
<comment type="similarity">
    <text evidence="17">Belongs to the G-protein coupled receptor 1 family. Opsin subfamily.</text>
</comment>
<dbReference type="PRINTS" id="PR00574">
    <property type="entry name" value="OPSINBLUE"/>
</dbReference>
<keyword evidence="6 17" id="KW-0812">Transmembrane</keyword>
<dbReference type="EMBL" id="KP004284">
    <property type="protein sequence ID" value="AJD38805.1"/>
    <property type="molecule type" value="Genomic_DNA"/>
</dbReference>
<dbReference type="FunFam" id="1.20.1070.10:FF:000018">
    <property type="entry name" value="Rhodopsin"/>
    <property type="match status" value="1"/>
</dbReference>
<evidence type="ECO:0000256" key="9">
    <source>
        <dbReference type="ARBA" id="ARBA00022991"/>
    </source>
</evidence>
<reference evidence="20" key="1">
    <citation type="journal article" date="2015" name="Proc. Natl. Acad. Sci. U.S.A.">
        <title>Ancestral duplications and highly dynamic opsin gene evolution in percomorph fishes.</title>
        <authorList>
            <person name="Cortesi F."/>
            <person name="Musilova Z."/>
            <person name="Stieb S.M."/>
            <person name="Hart N.S."/>
            <person name="Siebeck U.E."/>
            <person name="Malmstrom M."/>
            <person name="Torresen O.K."/>
            <person name="Jentoft S."/>
            <person name="Cheney K.L."/>
            <person name="Marshall N.J."/>
            <person name="Carleton K.L."/>
            <person name="Salzburger W."/>
        </authorList>
    </citation>
    <scope>NUCLEOTIDE SEQUENCE</scope>
</reference>
<dbReference type="CTD" id="30435"/>
<dbReference type="Gene3D" id="1.20.1070.10">
    <property type="entry name" value="Rhodopsin 7-helix transmembrane proteins"/>
    <property type="match status" value="1"/>
</dbReference>
<protein>
    <submittedName>
        <fullName evidence="20">Short-wavelength sensitive opsin 2A alpha</fullName>
    </submittedName>
</protein>
<keyword evidence="5 17" id="KW-0716">Sensory transduction</keyword>
<feature type="transmembrane region" description="Helical" evidence="17">
    <location>
        <begin position="260"/>
        <end position="282"/>
    </location>
</feature>
<feature type="transmembrane region" description="Helical" evidence="17">
    <location>
        <begin position="294"/>
        <end position="315"/>
    </location>
</feature>
<feature type="transmembrane region" description="Helical" evidence="17">
    <location>
        <begin position="121"/>
        <end position="139"/>
    </location>
</feature>
<evidence type="ECO:0000256" key="17">
    <source>
        <dbReference type="RuleBase" id="RU004951"/>
    </source>
</evidence>
<keyword evidence="13 17" id="KW-0675">Receptor</keyword>
<dbReference type="InterPro" id="IPR017452">
    <property type="entry name" value="GPCR_Rhodpsn_7TM"/>
</dbReference>
<dbReference type="PRINTS" id="PR00237">
    <property type="entry name" value="GPCRRHODOPSN"/>
</dbReference>
<evidence type="ECO:0000256" key="3">
    <source>
        <dbReference type="ARBA" id="ARBA00022543"/>
    </source>
</evidence>
<dbReference type="PRINTS" id="PR00238">
    <property type="entry name" value="OPSIN"/>
</dbReference>
<dbReference type="STRING" id="64144.ENSATEP00000021272"/>
<feature type="transmembrane region" description="Helical" evidence="17">
    <location>
        <begin position="43"/>
        <end position="69"/>
    </location>
</feature>
<dbReference type="SMART" id="SM01381">
    <property type="entry name" value="7TM_GPCR_Srsx"/>
    <property type="match status" value="1"/>
</dbReference>
<evidence type="ECO:0000256" key="11">
    <source>
        <dbReference type="ARBA" id="ARBA00023136"/>
    </source>
</evidence>
<comment type="function">
    <text evidence="1">Visual pigments are the light-absorbing molecules that mediate vision. They consist of an apoprotein, opsin, covalently linked to cis-retinal.</text>
</comment>
<evidence type="ECO:0000259" key="19">
    <source>
        <dbReference type="PROSITE" id="PS50262"/>
    </source>
</evidence>
<evidence type="ECO:0000256" key="15">
    <source>
        <dbReference type="ARBA" id="ARBA00023224"/>
    </source>
</evidence>
<dbReference type="InterPro" id="IPR000276">
    <property type="entry name" value="GPCR_Rhodpsn"/>
</dbReference>
<comment type="subcellular location">
    <subcellularLocation>
        <location evidence="2 17">Membrane</location>
        <topology evidence="2 17">Multi-pass membrane protein</topology>
    </subcellularLocation>
</comment>
<proteinExistence type="inferred from homology"/>
<evidence type="ECO:0000256" key="1">
    <source>
        <dbReference type="ARBA" id="ARBA00002881"/>
    </source>
</evidence>
<dbReference type="InterPro" id="IPR027430">
    <property type="entry name" value="Retinal_BS"/>
</dbReference>
<keyword evidence="9 17" id="KW-0157">Chromophore</keyword>
<evidence type="ECO:0000256" key="10">
    <source>
        <dbReference type="ARBA" id="ARBA00023040"/>
    </source>
</evidence>
<keyword evidence="14" id="KW-0325">Glycoprotein</keyword>
<feature type="compositionally biased region" description="Low complexity" evidence="18">
    <location>
        <begin position="337"/>
        <end position="351"/>
    </location>
</feature>
<dbReference type="Pfam" id="PF00001">
    <property type="entry name" value="7tm_1"/>
    <property type="match status" value="1"/>
</dbReference>
<evidence type="ECO:0000313" key="22">
    <source>
        <dbReference type="Proteomes" id="UP000265040"/>
    </source>
</evidence>
<dbReference type="PROSITE" id="PS50262">
    <property type="entry name" value="G_PROTEIN_RECEP_F1_2"/>
    <property type="match status" value="1"/>
</dbReference>
<dbReference type="InterPro" id="IPR001760">
    <property type="entry name" value="Opsin"/>
</dbReference>
<keyword evidence="12" id="KW-1015">Disulfide bond</keyword>
<evidence type="ECO:0000313" key="21">
    <source>
        <dbReference type="Ensembl" id="ENSATEP00000021272.2"/>
    </source>
</evidence>
<reference evidence="21" key="3">
    <citation type="submission" date="2025-05" db="UniProtKB">
        <authorList>
            <consortium name="Ensembl"/>
        </authorList>
    </citation>
    <scope>IDENTIFICATION</scope>
</reference>
<keyword evidence="15 17" id="KW-0807">Transducer</keyword>
<dbReference type="GO" id="GO:0007602">
    <property type="term" value="P:phototransduction"/>
    <property type="evidence" value="ECO:0007669"/>
    <property type="project" value="UniProtKB-KW"/>
</dbReference>
<dbReference type="OrthoDB" id="6142583at2759"/>
<dbReference type="GO" id="GO:0004930">
    <property type="term" value="F:G protein-coupled receptor activity"/>
    <property type="evidence" value="ECO:0007669"/>
    <property type="project" value="UniProtKB-KW"/>
</dbReference>
<dbReference type="PANTHER" id="PTHR24240">
    <property type="entry name" value="OPSIN"/>
    <property type="match status" value="1"/>
</dbReference>
<dbReference type="Proteomes" id="UP000265040">
    <property type="component" value="Chromosome 5"/>
</dbReference>
<dbReference type="SUPFAM" id="SSF81321">
    <property type="entry name" value="Family A G protein-coupled receptor-like"/>
    <property type="match status" value="1"/>
</dbReference>